<evidence type="ECO:0000313" key="4">
    <source>
        <dbReference type="Proteomes" id="UP001214638"/>
    </source>
</evidence>
<dbReference type="InterPro" id="IPR027417">
    <property type="entry name" value="P-loop_NTPase"/>
</dbReference>
<dbReference type="PANTHER" id="PTHR23389:SF3">
    <property type="entry name" value="CHROMOSOME TRANSMISSION FIDELITY PROTEIN 18 HOMOLOG"/>
    <property type="match status" value="1"/>
</dbReference>
<dbReference type="Pfam" id="PF00004">
    <property type="entry name" value="AAA"/>
    <property type="match status" value="1"/>
</dbReference>
<dbReference type="GO" id="GO:0005524">
    <property type="term" value="F:ATP binding"/>
    <property type="evidence" value="ECO:0007669"/>
    <property type="project" value="InterPro"/>
</dbReference>
<proteinExistence type="predicted"/>
<reference evidence="3" key="1">
    <citation type="journal article" date="2023" name="Nat. Microbiol.">
        <title>Babesia duncani multi-omics identifies virulence factors and drug targets.</title>
        <authorList>
            <person name="Singh P."/>
            <person name="Lonardi S."/>
            <person name="Liang Q."/>
            <person name="Vydyam P."/>
            <person name="Khabirova E."/>
            <person name="Fang T."/>
            <person name="Gihaz S."/>
            <person name="Thekkiniath J."/>
            <person name="Munshi M."/>
            <person name="Abel S."/>
            <person name="Ciampossin L."/>
            <person name="Batugedara G."/>
            <person name="Gupta M."/>
            <person name="Lu X.M."/>
            <person name="Lenz T."/>
            <person name="Chakravarty S."/>
            <person name="Cornillot E."/>
            <person name="Hu Y."/>
            <person name="Ma W."/>
            <person name="Gonzalez L.M."/>
            <person name="Sanchez S."/>
            <person name="Estrada K."/>
            <person name="Sanchez-Flores A."/>
            <person name="Montero E."/>
            <person name="Harb O.S."/>
            <person name="Le Roch K.G."/>
            <person name="Mamoun C.B."/>
        </authorList>
    </citation>
    <scope>NUCLEOTIDE SEQUENCE</scope>
    <source>
        <strain evidence="3">WA1</strain>
    </source>
</reference>
<dbReference type="RefSeq" id="XP_067803349.1">
    <property type="nucleotide sequence ID" value="XM_067946785.1"/>
</dbReference>
<organism evidence="3 4">
    <name type="scientific">Babesia duncani</name>
    <dbReference type="NCBI Taxonomy" id="323732"/>
    <lineage>
        <taxon>Eukaryota</taxon>
        <taxon>Sar</taxon>
        <taxon>Alveolata</taxon>
        <taxon>Apicomplexa</taxon>
        <taxon>Aconoidasida</taxon>
        <taxon>Piroplasmida</taxon>
        <taxon>Babesiidae</taxon>
        <taxon>Babesia</taxon>
    </lineage>
</organism>
<dbReference type="PANTHER" id="PTHR23389">
    <property type="entry name" value="CHROMOSOME TRANSMISSION FIDELITY FACTOR 18"/>
    <property type="match status" value="1"/>
</dbReference>
<dbReference type="EMBL" id="JALLKP010000002">
    <property type="protein sequence ID" value="KAK2196507.1"/>
    <property type="molecule type" value="Genomic_DNA"/>
</dbReference>
<keyword evidence="4" id="KW-1185">Reference proteome</keyword>
<dbReference type="GeneID" id="94336052"/>
<evidence type="ECO:0000313" key="3">
    <source>
        <dbReference type="EMBL" id="KAK2196507.1"/>
    </source>
</evidence>
<dbReference type="AlphaFoldDB" id="A0AAD9PKG5"/>
<sequence>MDAYMGSEMGLEACGSYSAISTMNFAKQLSFYTPEHLNHWMRSQLVKDANKVVKSSAPASSDNEELLRVVGYKSAAVPLYIRPYNKPQDDITIEDSNLFDRDMHALLGSTEHTSNDPEPLPRNKRKRKKSKLDTSEGIIWKFRPRHFSDLCTDESVNLAILDWLSSWRCCNRIKRDSADPDERILLLAGPCGSGKTTLVSTVAEHCGFQLVDLCASQEKVSQVVQTLKAMVTTNSISARPSLCLLELGESAEYGTLVSALVTLANARNDKGQSLIKRPVICTCTDIYARHLLELKRIAKVVTLNQWDPEELSTRLEFQELNVDQEVIHKLMERFPTDLRALLNALELILRHDKVDDDEFEQTMGQVRVAQLLKLVFTDFTQPTQHMHLEIGHSIQSQCAEIGLQTCAALVAENACMLPIHGTGFMGKFSILYEYLVMMDFVGPATAESLLRVACLFIVGFLKRKTGHRGRFLYPGMLQQSIQMPKMEKNRRIWQELKRTSTLGNACAINVGSFPFQVLPHILERCLNTKILAENIDNTLPQELIKASTSPFGQVVKLGLLNSATIIAATLVSLGIRAKVNDMEQLEPNIFHMCPISELSESTISRIARAISHMTANRNVVTIGAMQFGTLNNALVDIFKFIANNGFQAWLNLNQSGQDHASADKGNITIATICPKQGPGAPKYVTLVHLLQSELERVESIQQQLQDTNYSGGIKLYGKFRYQDQNCSAVRYILNALD</sequence>
<dbReference type="Gene3D" id="3.40.50.300">
    <property type="entry name" value="P-loop containing nucleotide triphosphate hydrolases"/>
    <property type="match status" value="1"/>
</dbReference>
<name>A0AAD9PKG5_9APIC</name>
<dbReference type="SUPFAM" id="SSF52540">
    <property type="entry name" value="P-loop containing nucleoside triphosphate hydrolases"/>
    <property type="match status" value="1"/>
</dbReference>
<dbReference type="GO" id="GO:0016887">
    <property type="term" value="F:ATP hydrolysis activity"/>
    <property type="evidence" value="ECO:0007669"/>
    <property type="project" value="InterPro"/>
</dbReference>
<evidence type="ECO:0000259" key="2">
    <source>
        <dbReference type="Pfam" id="PF00004"/>
    </source>
</evidence>
<feature type="region of interest" description="Disordered" evidence="1">
    <location>
        <begin position="108"/>
        <end position="131"/>
    </location>
</feature>
<dbReference type="GO" id="GO:0003677">
    <property type="term" value="F:DNA binding"/>
    <property type="evidence" value="ECO:0007669"/>
    <property type="project" value="TreeGrafter"/>
</dbReference>
<comment type="caution">
    <text evidence="3">The sequence shown here is derived from an EMBL/GenBank/DDBJ whole genome shotgun (WGS) entry which is preliminary data.</text>
</comment>
<gene>
    <name evidence="3" type="ORF">BdWA1_001754</name>
</gene>
<evidence type="ECO:0000256" key="1">
    <source>
        <dbReference type="SAM" id="MobiDB-lite"/>
    </source>
</evidence>
<dbReference type="InterPro" id="IPR003959">
    <property type="entry name" value="ATPase_AAA_core"/>
</dbReference>
<accession>A0AAD9PKG5</accession>
<dbReference type="GO" id="GO:0005634">
    <property type="term" value="C:nucleus"/>
    <property type="evidence" value="ECO:0007669"/>
    <property type="project" value="TreeGrafter"/>
</dbReference>
<protein>
    <submittedName>
        <fullName evidence="3">Bifunctional ATPase</fullName>
    </submittedName>
</protein>
<dbReference type="KEGG" id="bdw:94336052"/>
<feature type="domain" description="ATPase AAA-type core" evidence="2">
    <location>
        <begin position="185"/>
        <end position="238"/>
    </location>
</feature>
<dbReference type="Proteomes" id="UP001214638">
    <property type="component" value="Unassembled WGS sequence"/>
</dbReference>